<organism evidence="1 2">
    <name type="scientific">Paenibacillus foliorum</name>
    <dbReference type="NCBI Taxonomy" id="2654974"/>
    <lineage>
        <taxon>Bacteria</taxon>
        <taxon>Bacillati</taxon>
        <taxon>Bacillota</taxon>
        <taxon>Bacilli</taxon>
        <taxon>Bacillales</taxon>
        <taxon>Paenibacillaceae</taxon>
        <taxon>Paenibacillus</taxon>
    </lineage>
</organism>
<dbReference type="Gene3D" id="3.90.180.10">
    <property type="entry name" value="Medium-chain alcohol dehydrogenases, catalytic domain"/>
    <property type="match status" value="1"/>
</dbReference>
<reference evidence="1" key="1">
    <citation type="submission" date="2019-10" db="EMBL/GenBank/DDBJ databases">
        <title>Description of Paenibacillus glebae sp. nov.</title>
        <authorList>
            <person name="Carlier A."/>
            <person name="Qi S."/>
        </authorList>
    </citation>
    <scope>NUCLEOTIDE SEQUENCE</scope>
    <source>
        <strain evidence="1">LMG 31456</strain>
    </source>
</reference>
<proteinExistence type="predicted"/>
<dbReference type="EMBL" id="WHOD01000121">
    <property type="protein sequence ID" value="NOU97812.1"/>
    <property type="molecule type" value="Genomic_DNA"/>
</dbReference>
<dbReference type="Proteomes" id="UP000641588">
    <property type="component" value="Unassembled WGS sequence"/>
</dbReference>
<gene>
    <name evidence="1" type="ORF">GC093_31965</name>
</gene>
<evidence type="ECO:0000313" key="2">
    <source>
        <dbReference type="Proteomes" id="UP000641588"/>
    </source>
</evidence>
<comment type="caution">
    <text evidence="1">The sequence shown here is derived from an EMBL/GenBank/DDBJ whole genome shotgun (WGS) entry which is preliminary data.</text>
</comment>
<sequence>MTQNEIRPVIDSVFPFEDAIDALHYLEKGSYFGKISIKF</sequence>
<protein>
    <submittedName>
        <fullName evidence="1">Zinc-binding dehydrogenase</fullName>
    </submittedName>
</protein>
<accession>A0A972GWA2</accession>
<evidence type="ECO:0000313" key="1">
    <source>
        <dbReference type="EMBL" id="NOU97812.1"/>
    </source>
</evidence>
<dbReference type="AlphaFoldDB" id="A0A972GWA2"/>
<dbReference type="RefSeq" id="WP_171656103.1">
    <property type="nucleotide sequence ID" value="NZ_WHOD01000121.1"/>
</dbReference>
<dbReference type="Pfam" id="PF13602">
    <property type="entry name" value="ADH_zinc_N_2"/>
    <property type="match status" value="1"/>
</dbReference>
<name>A0A972GWA2_9BACL</name>
<keyword evidence="2" id="KW-1185">Reference proteome</keyword>